<feature type="transmembrane region" description="Helical" evidence="9">
    <location>
        <begin position="399"/>
        <end position="420"/>
    </location>
</feature>
<gene>
    <name evidence="11" type="ORF">Q8F55_001456</name>
</gene>
<dbReference type="PANTHER" id="PTHR48022:SF23">
    <property type="entry name" value="MAJOR FACILITATOR SUPERFAMILY (MFS) PROFILE DOMAIN-CONTAINING PROTEIN"/>
    <property type="match status" value="1"/>
</dbReference>
<evidence type="ECO:0000256" key="6">
    <source>
        <dbReference type="ARBA" id="ARBA00023136"/>
    </source>
</evidence>
<evidence type="ECO:0000256" key="4">
    <source>
        <dbReference type="ARBA" id="ARBA00022692"/>
    </source>
</evidence>
<dbReference type="InterPro" id="IPR020846">
    <property type="entry name" value="MFS_dom"/>
</dbReference>
<dbReference type="EMBL" id="JBBXJM010000001">
    <property type="protein sequence ID" value="KAL1413677.1"/>
    <property type="molecule type" value="Genomic_DNA"/>
</dbReference>
<dbReference type="PROSITE" id="PS00216">
    <property type="entry name" value="SUGAR_TRANSPORT_1"/>
    <property type="match status" value="1"/>
</dbReference>
<evidence type="ECO:0000313" key="11">
    <source>
        <dbReference type="EMBL" id="KAL1413677.1"/>
    </source>
</evidence>
<keyword evidence="3 8" id="KW-0813">Transport</keyword>
<comment type="similarity">
    <text evidence="2 8">Belongs to the major facilitator superfamily. Sugar transporter (TC 2.A.1.1) family.</text>
</comment>
<dbReference type="InterPro" id="IPR005828">
    <property type="entry name" value="MFS_sugar_transport-like"/>
</dbReference>
<dbReference type="NCBIfam" id="TIGR00879">
    <property type="entry name" value="SP"/>
    <property type="match status" value="1"/>
</dbReference>
<comment type="catalytic activity">
    <reaction evidence="7">
        <text>myo-inositol(out) + H(+)(out) = myo-inositol(in) + H(+)(in)</text>
        <dbReference type="Rhea" id="RHEA:60364"/>
        <dbReference type="ChEBI" id="CHEBI:15378"/>
        <dbReference type="ChEBI" id="CHEBI:17268"/>
    </reaction>
</comment>
<feature type="transmembrane region" description="Helical" evidence="9">
    <location>
        <begin position="464"/>
        <end position="483"/>
    </location>
</feature>
<dbReference type="Gene3D" id="1.20.1250.20">
    <property type="entry name" value="MFS general substrate transporter like domains"/>
    <property type="match status" value="1"/>
</dbReference>
<keyword evidence="6 9" id="KW-0472">Membrane</keyword>
<accession>A0ABR3QGR7</accession>
<feature type="domain" description="Major facilitator superfamily (MFS) profile" evidence="10">
    <location>
        <begin position="34"/>
        <end position="486"/>
    </location>
</feature>
<comment type="subcellular location">
    <subcellularLocation>
        <location evidence="1">Membrane</location>
        <topology evidence="1">Multi-pass membrane protein</topology>
    </subcellularLocation>
</comment>
<dbReference type="InterPro" id="IPR003663">
    <property type="entry name" value="Sugar/inositol_transpt"/>
</dbReference>
<dbReference type="Proteomes" id="UP001565368">
    <property type="component" value="Unassembled WGS sequence"/>
</dbReference>
<evidence type="ECO:0000256" key="2">
    <source>
        <dbReference type="ARBA" id="ARBA00010992"/>
    </source>
</evidence>
<comment type="caution">
    <text evidence="11">The sequence shown here is derived from an EMBL/GenBank/DDBJ whole genome shotgun (WGS) entry which is preliminary data.</text>
</comment>
<dbReference type="Pfam" id="PF00083">
    <property type="entry name" value="Sugar_tr"/>
    <property type="match status" value="1"/>
</dbReference>
<sequence>MAPTYKDETLHAEAVDSSLAFAPKSASHRRAYYMAALSFFGIFLFGYDTGLGGGVIALTTFAHEFGLAKAEKKHLADLQGNIVSILLGGAFFGALAGAPIADRWGRVKTLWVGCIVFTIGGVIQTACFGSLNQFYVGRLVAGFGVGFMSMACPTYAGEIAPKEIRGRITGMFQIVVTIGVAFSYWINYGVSFMKLSDGSKQWRIPIGFQLVPVGIMMMLLPFLRESPRWLATKHQSEKALQNLAWIRNRPENDVAVQLEFAEIQAAVKEEEETNKGASWREVFQKGNRVRFVMAFVIFTLQQWSGQNSIGYYAPIIFSSIGLKGPNTGLLASGVYGIVKIIATAVFVIFGVDRFGRKRPLILGAGLMSMFLWIIGAIFNTHPPVKDAVTTSSESMAMAVMIYLFVIPYCFSVGPLPWIICSEIFSNRTRHFGLTTAAATQWLWNFVVSKCTPLMVIALPKGGIFFFFACINIISVVVATIFLPETRGLSLEAMDIIFGATTAEERERYLQAQAQEMHIEKGGEVDVHVEKVRSKETV</sequence>
<evidence type="ECO:0000259" key="10">
    <source>
        <dbReference type="PROSITE" id="PS50850"/>
    </source>
</evidence>
<keyword evidence="4 9" id="KW-0812">Transmembrane</keyword>
<feature type="transmembrane region" description="Helical" evidence="9">
    <location>
        <begin position="78"/>
        <end position="98"/>
    </location>
</feature>
<feature type="transmembrane region" description="Helical" evidence="9">
    <location>
        <begin position="168"/>
        <end position="186"/>
    </location>
</feature>
<dbReference type="InterPro" id="IPR050360">
    <property type="entry name" value="MFS_Sugar_Transporters"/>
</dbReference>
<keyword evidence="5 9" id="KW-1133">Transmembrane helix</keyword>
<keyword evidence="12" id="KW-1185">Reference proteome</keyword>
<feature type="transmembrane region" description="Helical" evidence="9">
    <location>
        <begin position="137"/>
        <end position="156"/>
    </location>
</feature>
<dbReference type="PROSITE" id="PS50850">
    <property type="entry name" value="MFS"/>
    <property type="match status" value="1"/>
</dbReference>
<feature type="transmembrane region" description="Helical" evidence="9">
    <location>
        <begin position="31"/>
        <end position="58"/>
    </location>
</feature>
<feature type="transmembrane region" description="Helical" evidence="9">
    <location>
        <begin position="329"/>
        <end position="351"/>
    </location>
</feature>
<organism evidence="11 12">
    <name type="scientific">Vanrija albida</name>
    <dbReference type="NCBI Taxonomy" id="181172"/>
    <lineage>
        <taxon>Eukaryota</taxon>
        <taxon>Fungi</taxon>
        <taxon>Dikarya</taxon>
        <taxon>Basidiomycota</taxon>
        <taxon>Agaricomycotina</taxon>
        <taxon>Tremellomycetes</taxon>
        <taxon>Trichosporonales</taxon>
        <taxon>Trichosporonaceae</taxon>
        <taxon>Vanrija</taxon>
    </lineage>
</organism>
<evidence type="ECO:0000256" key="3">
    <source>
        <dbReference type="ARBA" id="ARBA00022448"/>
    </source>
</evidence>
<feature type="transmembrane region" description="Helical" evidence="9">
    <location>
        <begin position="360"/>
        <end position="379"/>
    </location>
</feature>
<protein>
    <recommendedName>
        <fullName evidence="10">Major facilitator superfamily (MFS) profile domain-containing protein</fullName>
    </recommendedName>
</protein>
<dbReference type="GeneID" id="95982499"/>
<dbReference type="InterPro" id="IPR036259">
    <property type="entry name" value="MFS_trans_sf"/>
</dbReference>
<evidence type="ECO:0000256" key="5">
    <source>
        <dbReference type="ARBA" id="ARBA00022989"/>
    </source>
</evidence>
<name>A0ABR3QGR7_9TREE</name>
<feature type="transmembrane region" description="Helical" evidence="9">
    <location>
        <begin position="110"/>
        <end position="131"/>
    </location>
</feature>
<dbReference type="PRINTS" id="PR00171">
    <property type="entry name" value="SUGRTRNSPORT"/>
</dbReference>
<feature type="transmembrane region" description="Helical" evidence="9">
    <location>
        <begin position="289"/>
        <end position="309"/>
    </location>
</feature>
<dbReference type="PROSITE" id="PS00217">
    <property type="entry name" value="SUGAR_TRANSPORT_2"/>
    <property type="match status" value="1"/>
</dbReference>
<reference evidence="11 12" key="1">
    <citation type="submission" date="2023-08" db="EMBL/GenBank/DDBJ databases">
        <title>Annotated Genome Sequence of Vanrija albida AlHP1.</title>
        <authorList>
            <person name="Herzog R."/>
        </authorList>
    </citation>
    <scope>NUCLEOTIDE SEQUENCE [LARGE SCALE GENOMIC DNA]</scope>
    <source>
        <strain evidence="11 12">AlHP1</strain>
    </source>
</reference>
<proteinExistence type="inferred from homology"/>
<evidence type="ECO:0000256" key="1">
    <source>
        <dbReference type="ARBA" id="ARBA00004141"/>
    </source>
</evidence>
<dbReference type="SUPFAM" id="SSF103473">
    <property type="entry name" value="MFS general substrate transporter"/>
    <property type="match status" value="1"/>
</dbReference>
<evidence type="ECO:0000256" key="7">
    <source>
        <dbReference type="ARBA" id="ARBA00049119"/>
    </source>
</evidence>
<dbReference type="InterPro" id="IPR005829">
    <property type="entry name" value="Sugar_transporter_CS"/>
</dbReference>
<dbReference type="RefSeq" id="XP_069213621.1">
    <property type="nucleotide sequence ID" value="XM_069350077.1"/>
</dbReference>
<evidence type="ECO:0000256" key="8">
    <source>
        <dbReference type="RuleBase" id="RU003346"/>
    </source>
</evidence>
<evidence type="ECO:0000313" key="12">
    <source>
        <dbReference type="Proteomes" id="UP001565368"/>
    </source>
</evidence>
<dbReference type="PANTHER" id="PTHR48022">
    <property type="entry name" value="PLASTIDIC GLUCOSE TRANSPORTER 4"/>
    <property type="match status" value="1"/>
</dbReference>
<feature type="transmembrane region" description="Helical" evidence="9">
    <location>
        <begin position="206"/>
        <end position="223"/>
    </location>
</feature>
<evidence type="ECO:0000256" key="9">
    <source>
        <dbReference type="SAM" id="Phobius"/>
    </source>
</evidence>